<sequence>MDFQPFSVTCVTCSSRLRVSRPELVGSIVSCPKCQSMVQLAPPKTDPAGPAPIAVGTHLVDSDALTEDSIGQADGPDSDAPPTQPASGFAEPPPIVTSDPTRSQPSRDPATSAEPAASQPVAPPPDWHSQKNARSRRIAMLVAVVLASVVSASVLFAVFRRSRSGTAQTQTQAQTQTPDAAVAEAEASPSQSTPDGTASADDTDDGSSDGDADVDETAEAPTVSVVDEPPGNPGDAVAEVAPVNSTPSIENAAPPSDLLTDSPLLSASPLDGMAPLPAAPLQTPPLGDAPDPTDETGTLTELPKELQGLLNGLGGIGRPQFTETQPAPETIDEIQLDRAAEVDVDLEVALDPRDEANMRQALGLTVAMQTSDPNGYPLNDLMLLLSQLSGVPIEVEWVSFDIVGIPINSRVPLPKGWPTVEDILTAVCAATDCTFDKKARTITLRPTDEKFNQAVADLLDLSDLAPESDSAVTVARALLGQTEGDPAKVTIPIEGGPAQLAVFVCEAIRRARGAPGKLPDAIFARWGGTYDDQVNAWPKLQAGVSGPPRIQAATFAALVRQIAKLNGATCYVNWQDAARRDLNPTDKRMPRTGEGVSAAATMKQLLEPEDMLARVVDAEHWWIGSDASLDRFPVVIWFDDAAGAQETQQRVGMVLQGAAVNEQIIGAVAVDPKSQKCVAILPRFLLRQLPRMLDNAL</sequence>
<keyword evidence="2" id="KW-0472">Membrane</keyword>
<reference evidence="3 4" key="1">
    <citation type="submission" date="2019-02" db="EMBL/GenBank/DDBJ databases">
        <title>Deep-cultivation of Planctomycetes and their phenomic and genomic characterization uncovers novel biology.</title>
        <authorList>
            <person name="Wiegand S."/>
            <person name="Jogler M."/>
            <person name="Boedeker C."/>
            <person name="Pinto D."/>
            <person name="Vollmers J."/>
            <person name="Rivas-Marin E."/>
            <person name="Kohn T."/>
            <person name="Peeters S.H."/>
            <person name="Heuer A."/>
            <person name="Rast P."/>
            <person name="Oberbeckmann S."/>
            <person name="Bunk B."/>
            <person name="Jeske O."/>
            <person name="Meyerdierks A."/>
            <person name="Storesund J.E."/>
            <person name="Kallscheuer N."/>
            <person name="Luecker S."/>
            <person name="Lage O.M."/>
            <person name="Pohl T."/>
            <person name="Merkel B.J."/>
            <person name="Hornburger P."/>
            <person name="Mueller R.-W."/>
            <person name="Bruemmer F."/>
            <person name="Labrenz M."/>
            <person name="Spormann A.M."/>
            <person name="Op den Camp H."/>
            <person name="Overmann J."/>
            <person name="Amann R."/>
            <person name="Jetten M.S.M."/>
            <person name="Mascher T."/>
            <person name="Medema M.H."/>
            <person name="Devos D.P."/>
            <person name="Kaster A.-K."/>
            <person name="Ovreas L."/>
            <person name="Rohde M."/>
            <person name="Galperin M.Y."/>
            <person name="Jogler C."/>
        </authorList>
    </citation>
    <scope>NUCLEOTIDE SEQUENCE [LARGE SCALE GENOMIC DNA]</scope>
    <source>
        <strain evidence="3 4">TBK1r</strain>
    </source>
</reference>
<keyword evidence="2" id="KW-0812">Transmembrane</keyword>
<accession>A0ABX5XHF0</accession>
<dbReference type="Proteomes" id="UP000318081">
    <property type="component" value="Chromosome"/>
</dbReference>
<keyword evidence="4" id="KW-1185">Reference proteome</keyword>
<evidence type="ECO:0000256" key="2">
    <source>
        <dbReference type="SAM" id="Phobius"/>
    </source>
</evidence>
<dbReference type="RefSeq" id="WP_145207220.1">
    <property type="nucleotide sequence ID" value="NZ_CP036432.1"/>
</dbReference>
<name>A0ABX5XHF0_9BACT</name>
<evidence type="ECO:0000313" key="4">
    <source>
        <dbReference type="Proteomes" id="UP000318081"/>
    </source>
</evidence>
<organism evidence="3 4">
    <name type="scientific">Stieleria magnilauensis</name>
    <dbReference type="NCBI Taxonomy" id="2527963"/>
    <lineage>
        <taxon>Bacteria</taxon>
        <taxon>Pseudomonadati</taxon>
        <taxon>Planctomycetota</taxon>
        <taxon>Planctomycetia</taxon>
        <taxon>Pirellulales</taxon>
        <taxon>Pirellulaceae</taxon>
        <taxon>Stieleria</taxon>
    </lineage>
</organism>
<feature type="compositionally biased region" description="Low complexity" evidence="1">
    <location>
        <begin position="253"/>
        <end position="286"/>
    </location>
</feature>
<gene>
    <name evidence="3" type="ORF">TBK1r_03340</name>
</gene>
<evidence type="ECO:0000313" key="3">
    <source>
        <dbReference type="EMBL" id="QDV81418.1"/>
    </source>
</evidence>
<feature type="compositionally biased region" description="Low complexity" evidence="1">
    <location>
        <begin position="166"/>
        <end position="183"/>
    </location>
</feature>
<evidence type="ECO:0000256" key="1">
    <source>
        <dbReference type="SAM" id="MobiDB-lite"/>
    </source>
</evidence>
<protein>
    <submittedName>
        <fullName evidence="3">Uncharacterized protein</fullName>
    </submittedName>
</protein>
<feature type="region of interest" description="Disordered" evidence="1">
    <location>
        <begin position="163"/>
        <end position="299"/>
    </location>
</feature>
<proteinExistence type="predicted"/>
<feature type="region of interest" description="Disordered" evidence="1">
    <location>
        <begin position="68"/>
        <end position="131"/>
    </location>
</feature>
<dbReference type="EMBL" id="CP036432">
    <property type="protein sequence ID" value="QDV81418.1"/>
    <property type="molecule type" value="Genomic_DNA"/>
</dbReference>
<feature type="transmembrane region" description="Helical" evidence="2">
    <location>
        <begin position="138"/>
        <end position="159"/>
    </location>
</feature>
<keyword evidence="2" id="KW-1133">Transmembrane helix</keyword>
<feature type="compositionally biased region" description="Acidic residues" evidence="1">
    <location>
        <begin position="201"/>
        <end position="218"/>
    </location>
</feature>